<evidence type="ECO:0000256" key="2">
    <source>
        <dbReference type="SAM" id="SignalP"/>
    </source>
</evidence>
<organism evidence="4 5">
    <name type="scientific">Homoserinimonas aerilata</name>
    <dbReference type="NCBI Taxonomy" id="1162970"/>
    <lineage>
        <taxon>Bacteria</taxon>
        <taxon>Bacillati</taxon>
        <taxon>Actinomycetota</taxon>
        <taxon>Actinomycetes</taxon>
        <taxon>Micrococcales</taxon>
        <taxon>Microbacteriaceae</taxon>
        <taxon>Homoserinimonas</taxon>
    </lineage>
</organism>
<dbReference type="Gene3D" id="2.120.10.30">
    <property type="entry name" value="TolB, C-terminal domain"/>
    <property type="match status" value="1"/>
</dbReference>
<dbReference type="Proteomes" id="UP000317998">
    <property type="component" value="Unassembled WGS sequence"/>
</dbReference>
<evidence type="ECO:0000259" key="3">
    <source>
        <dbReference type="Pfam" id="PF07995"/>
    </source>
</evidence>
<dbReference type="EMBL" id="VFOM01000004">
    <property type="protein sequence ID" value="TQL41929.1"/>
    <property type="molecule type" value="Genomic_DNA"/>
</dbReference>
<dbReference type="InterPro" id="IPR011041">
    <property type="entry name" value="Quinoprot_gluc/sorb_DH_b-prop"/>
</dbReference>
<dbReference type="PANTHER" id="PTHR19328:SF13">
    <property type="entry name" value="HIPL1 PROTEIN"/>
    <property type="match status" value="1"/>
</dbReference>
<feature type="signal peptide" evidence="2">
    <location>
        <begin position="1"/>
        <end position="24"/>
    </location>
</feature>
<dbReference type="AlphaFoldDB" id="A0A542Y1H5"/>
<feature type="domain" description="Glucose/Sorbosone dehydrogenase" evidence="3">
    <location>
        <begin position="61"/>
        <end position="356"/>
    </location>
</feature>
<keyword evidence="5" id="KW-1185">Reference proteome</keyword>
<accession>A0A542Y1H5</accession>
<keyword evidence="2" id="KW-0732">Signal</keyword>
<feature type="region of interest" description="Disordered" evidence="1">
    <location>
        <begin position="23"/>
        <end position="58"/>
    </location>
</feature>
<dbReference type="PANTHER" id="PTHR19328">
    <property type="entry name" value="HEDGEHOG-INTERACTING PROTEIN"/>
    <property type="match status" value="1"/>
</dbReference>
<feature type="compositionally biased region" description="Low complexity" evidence="1">
    <location>
        <begin position="23"/>
        <end position="34"/>
    </location>
</feature>
<dbReference type="InterPro" id="IPR012938">
    <property type="entry name" value="Glc/Sorbosone_DH"/>
</dbReference>
<evidence type="ECO:0000313" key="4">
    <source>
        <dbReference type="EMBL" id="TQL41929.1"/>
    </source>
</evidence>
<dbReference type="Pfam" id="PF07995">
    <property type="entry name" value="GSDH"/>
    <property type="match status" value="1"/>
</dbReference>
<evidence type="ECO:0000256" key="1">
    <source>
        <dbReference type="SAM" id="MobiDB-lite"/>
    </source>
</evidence>
<name>A0A542Y1H5_9MICO</name>
<dbReference type="SUPFAM" id="SSF50952">
    <property type="entry name" value="Soluble quinoprotein glucose dehydrogenase"/>
    <property type="match status" value="1"/>
</dbReference>
<evidence type="ECO:0000313" key="5">
    <source>
        <dbReference type="Proteomes" id="UP000317998"/>
    </source>
</evidence>
<sequence length="377" mass="39548">MRRTWPASAAIIAGLLLSGCTGSAETPATTTTPTTLPPSPSATPIEQVQPAGTPTVPASGLRAPWSVVRLPDGSALISERDTAIIKELTDSGELRDAGTIAGVTPGGEGGLLGIEMRDAEDGLWLYAYFTAASDNRIVRMQIEGETGALELVGASVVVSGIAKARNHNGGRIKFGPDGMLYATVGDAGNPALAQDPTSLNGKILRMAPDGSVPDDNPTPGSLVYTLGHRNPQGLAWDSTGQLWASEFGQNTWDELNIIKAGNNYGWPTVEGAGGVAGFTDPAHQWSTAEASPSGLAIINDTLFMATLRGQTLWAIYPTDGRADAVSWYRTEYGRLRDAIPGPDGSLWVLTNNTDGRGNPAQDDDKLMQIRLTPLTEG</sequence>
<gene>
    <name evidence="4" type="ORF">FB562_2515</name>
</gene>
<reference evidence="4 5" key="1">
    <citation type="submission" date="2019-06" db="EMBL/GenBank/DDBJ databases">
        <title>Sequencing the genomes of 1000 actinobacteria strains.</title>
        <authorList>
            <person name="Klenk H.-P."/>
        </authorList>
    </citation>
    <scope>NUCLEOTIDE SEQUENCE [LARGE SCALE GENOMIC DNA]</scope>
    <source>
        <strain evidence="4 5">DSM 26477</strain>
    </source>
</reference>
<comment type="caution">
    <text evidence="4">The sequence shown here is derived from an EMBL/GenBank/DDBJ whole genome shotgun (WGS) entry which is preliminary data.</text>
</comment>
<proteinExistence type="predicted"/>
<dbReference type="InterPro" id="IPR011042">
    <property type="entry name" value="6-blade_b-propeller_TolB-like"/>
</dbReference>
<dbReference type="PROSITE" id="PS51257">
    <property type="entry name" value="PROKAR_LIPOPROTEIN"/>
    <property type="match status" value="1"/>
</dbReference>
<protein>
    <submittedName>
        <fullName evidence="4">Glucose/arabinose dehydrogenase</fullName>
    </submittedName>
</protein>
<feature type="chain" id="PRO_5022233340" evidence="2">
    <location>
        <begin position="25"/>
        <end position="377"/>
    </location>
</feature>